<feature type="domain" description="ABC transporter" evidence="5">
    <location>
        <begin position="2"/>
        <end position="238"/>
    </location>
</feature>
<keyword evidence="1" id="KW-0813">Transport</keyword>
<dbReference type="Gene3D" id="3.40.50.300">
    <property type="entry name" value="P-loop containing nucleotide triphosphate hydrolases"/>
    <property type="match status" value="1"/>
</dbReference>
<dbReference type="SMART" id="SM00382">
    <property type="entry name" value="AAA"/>
    <property type="match status" value="1"/>
</dbReference>
<keyword evidence="4" id="KW-1278">Translocase</keyword>
<dbReference type="PANTHER" id="PTHR42794">
    <property type="entry name" value="HEMIN IMPORT ATP-BINDING PROTEIN HMUV"/>
    <property type="match status" value="1"/>
</dbReference>
<evidence type="ECO:0000259" key="5">
    <source>
        <dbReference type="PROSITE" id="PS50893"/>
    </source>
</evidence>
<dbReference type="InterPro" id="IPR017871">
    <property type="entry name" value="ABC_transporter-like_CS"/>
</dbReference>
<name>A0A1Y3PEI7_9BACI</name>
<dbReference type="Pfam" id="PF00005">
    <property type="entry name" value="ABC_tran"/>
    <property type="match status" value="1"/>
</dbReference>
<dbReference type="Proteomes" id="UP000196475">
    <property type="component" value="Unassembled WGS sequence"/>
</dbReference>
<accession>A0A1Y3PEI7</accession>
<evidence type="ECO:0000313" key="7">
    <source>
        <dbReference type="Proteomes" id="UP000196475"/>
    </source>
</evidence>
<organism evidence="6 7">
    <name type="scientific">Bacillus thermozeamaize</name>
    <dbReference type="NCBI Taxonomy" id="230954"/>
    <lineage>
        <taxon>Bacteria</taxon>
        <taxon>Bacillati</taxon>
        <taxon>Bacillota</taxon>
        <taxon>Bacilli</taxon>
        <taxon>Bacillales</taxon>
        <taxon>Bacillaceae</taxon>
        <taxon>Bacillus</taxon>
    </lineage>
</organism>
<dbReference type="FunFam" id="3.40.50.300:FF:000134">
    <property type="entry name" value="Iron-enterobactin ABC transporter ATP-binding protein"/>
    <property type="match status" value="1"/>
</dbReference>
<sequence>MLSVEGLSKRYGEQVVLQDIQFEVGRGVFLSILGPNGCGKSTLIRLLAGIERPDTGQVRLEGKPVLAYRRKELARKVAVVRQEGLPPLPFSVQEVVMMGRFAYQRWLQSPTPEDERVVEQILEQTGLIHLRHKPLEQLSGGERQRAAIAQAMAQQPRLLLLDEPTTFLDIGYQIALLNLIRQWQTGCGLTVIAVLHDLNLAALYSQQLILMHQGRVRCFGSLQEVLTEPLIREVYGTSPIILPHPRKGVPQVLLA</sequence>
<reference evidence="7" key="1">
    <citation type="submission" date="2016-06" db="EMBL/GenBank/DDBJ databases">
        <authorList>
            <person name="Nascimento L."/>
            <person name="Pereira R.V."/>
            <person name="Martins L.F."/>
            <person name="Quaggio R.B."/>
            <person name="Silva A.M."/>
            <person name="Setubal J.C."/>
        </authorList>
    </citation>
    <scope>NUCLEOTIDE SEQUENCE [LARGE SCALE GENOMIC DNA]</scope>
</reference>
<dbReference type="GO" id="GO:0005524">
    <property type="term" value="F:ATP binding"/>
    <property type="evidence" value="ECO:0007669"/>
    <property type="project" value="UniProtKB-KW"/>
</dbReference>
<evidence type="ECO:0000256" key="4">
    <source>
        <dbReference type="ARBA" id="ARBA00022967"/>
    </source>
</evidence>
<evidence type="ECO:0000256" key="3">
    <source>
        <dbReference type="ARBA" id="ARBA00022840"/>
    </source>
</evidence>
<dbReference type="SUPFAM" id="SSF52540">
    <property type="entry name" value="P-loop containing nucleoside triphosphate hydrolases"/>
    <property type="match status" value="1"/>
</dbReference>
<evidence type="ECO:0000256" key="2">
    <source>
        <dbReference type="ARBA" id="ARBA00022741"/>
    </source>
</evidence>
<dbReference type="AlphaFoldDB" id="A0A1Y3PEI7"/>
<dbReference type="GO" id="GO:0016887">
    <property type="term" value="F:ATP hydrolysis activity"/>
    <property type="evidence" value="ECO:0007669"/>
    <property type="project" value="InterPro"/>
</dbReference>
<comment type="caution">
    <text evidence="6">The sequence shown here is derived from an EMBL/GenBank/DDBJ whole genome shotgun (WGS) entry which is preliminary data.</text>
</comment>
<dbReference type="InterPro" id="IPR027417">
    <property type="entry name" value="P-loop_NTPase"/>
</dbReference>
<dbReference type="PROSITE" id="PS50893">
    <property type="entry name" value="ABC_TRANSPORTER_2"/>
    <property type="match status" value="1"/>
</dbReference>
<keyword evidence="3 6" id="KW-0067">ATP-binding</keyword>
<dbReference type="CDD" id="cd03214">
    <property type="entry name" value="ABC_Iron-Siderophores_B12_Hemin"/>
    <property type="match status" value="1"/>
</dbReference>
<dbReference type="PANTHER" id="PTHR42794:SF1">
    <property type="entry name" value="HEMIN IMPORT ATP-BINDING PROTEIN HMUV"/>
    <property type="match status" value="1"/>
</dbReference>
<evidence type="ECO:0000256" key="1">
    <source>
        <dbReference type="ARBA" id="ARBA00022448"/>
    </source>
</evidence>
<dbReference type="InterPro" id="IPR003439">
    <property type="entry name" value="ABC_transporter-like_ATP-bd"/>
</dbReference>
<protein>
    <submittedName>
        <fullName evidence="6">ABC transporter ATP-binding protein</fullName>
    </submittedName>
</protein>
<proteinExistence type="predicted"/>
<evidence type="ECO:0000313" key="6">
    <source>
        <dbReference type="EMBL" id="OUM85775.1"/>
    </source>
</evidence>
<dbReference type="InterPro" id="IPR003593">
    <property type="entry name" value="AAA+_ATPase"/>
</dbReference>
<dbReference type="EMBL" id="LZRT01000097">
    <property type="protein sequence ID" value="OUM85775.1"/>
    <property type="molecule type" value="Genomic_DNA"/>
</dbReference>
<gene>
    <name evidence="6" type="ORF">BAA01_06505</name>
</gene>
<dbReference type="PROSITE" id="PS00211">
    <property type="entry name" value="ABC_TRANSPORTER_1"/>
    <property type="match status" value="1"/>
</dbReference>
<keyword evidence="2" id="KW-0547">Nucleotide-binding</keyword>